<dbReference type="SFLD" id="SFLDS00003">
    <property type="entry name" value="Haloacid_Dehalogenase"/>
    <property type="match status" value="1"/>
</dbReference>
<accession>A0ABP9HV92</accession>
<protein>
    <submittedName>
        <fullName evidence="2">5'-3'-deoxyribonucleotidase</fullName>
    </submittedName>
</protein>
<organism evidence="2 3">
    <name type="scientific">Kineococcus glutinatus</name>
    <dbReference type="NCBI Taxonomy" id="1070872"/>
    <lineage>
        <taxon>Bacteria</taxon>
        <taxon>Bacillati</taxon>
        <taxon>Actinomycetota</taxon>
        <taxon>Actinomycetes</taxon>
        <taxon>Kineosporiales</taxon>
        <taxon>Kineosporiaceae</taxon>
        <taxon>Kineococcus</taxon>
    </lineage>
</organism>
<dbReference type="InterPro" id="IPR010708">
    <property type="entry name" value="5'(3')-deoxyribonucleotidase"/>
</dbReference>
<comment type="caution">
    <text evidence="2">The sequence shown here is derived from an EMBL/GenBank/DDBJ whole genome shotgun (WGS) entry which is preliminary data.</text>
</comment>
<dbReference type="Gene3D" id="3.40.50.1000">
    <property type="entry name" value="HAD superfamily/HAD-like"/>
    <property type="match status" value="1"/>
</dbReference>
<dbReference type="SFLD" id="SFLDG01126">
    <property type="entry name" value="C1.2:_Nucleotidase_Like"/>
    <property type="match status" value="1"/>
</dbReference>
<dbReference type="InterPro" id="IPR023214">
    <property type="entry name" value="HAD_sf"/>
</dbReference>
<keyword evidence="3" id="KW-1185">Reference proteome</keyword>
<dbReference type="SFLD" id="SFLDG01145">
    <property type="entry name" value="C1.2.1"/>
    <property type="match status" value="1"/>
</dbReference>
<dbReference type="Proteomes" id="UP001501195">
    <property type="component" value="Unassembled WGS sequence"/>
</dbReference>
<gene>
    <name evidence="2" type="ORF">GCM10023225_19620</name>
</gene>
<dbReference type="InterPro" id="IPR036412">
    <property type="entry name" value="HAD-like_sf"/>
</dbReference>
<name>A0ABP9HV92_9ACTN</name>
<dbReference type="Gene3D" id="1.10.40.40">
    <property type="entry name" value="Deoxyribonucleotidase, domain 2"/>
    <property type="match status" value="1"/>
</dbReference>
<evidence type="ECO:0000256" key="1">
    <source>
        <dbReference type="ARBA" id="ARBA00009589"/>
    </source>
</evidence>
<dbReference type="EMBL" id="BAABIL010000277">
    <property type="protein sequence ID" value="GAA4979252.1"/>
    <property type="molecule type" value="Genomic_DNA"/>
</dbReference>
<sequence>MLVLVDQDQVLAGFGAGFDAAWRRTHPTAPFHPRERSRTYWIQDDYGMQWAAQILQVMTAPGFFRDLPVLPGAVAGMQGLLADGHDVRICTAPVQDYRHCVREKYEWVEEHLGHEWTTRMILTRDKTLVAGDVLLDDRPTVPGALTPAWDHLLFRAPYNADVPGRHVDWVDYREVLAEVEEARTRRGVLLAPRRAPRPVRTAVPAPVPAAAGRVDLAPTGRQQICLVGR</sequence>
<dbReference type="Pfam" id="PF06941">
    <property type="entry name" value="NT5C"/>
    <property type="match status" value="1"/>
</dbReference>
<dbReference type="PANTHER" id="PTHR16504">
    <property type="entry name" value="5'(3')-DEOXYRIBONUCLEOTIDASE"/>
    <property type="match status" value="1"/>
</dbReference>
<evidence type="ECO:0000313" key="2">
    <source>
        <dbReference type="EMBL" id="GAA4979252.1"/>
    </source>
</evidence>
<evidence type="ECO:0000313" key="3">
    <source>
        <dbReference type="Proteomes" id="UP001501195"/>
    </source>
</evidence>
<comment type="similarity">
    <text evidence="1">Belongs to the 5'(3')-deoxyribonucleotidase family.</text>
</comment>
<dbReference type="SUPFAM" id="SSF56784">
    <property type="entry name" value="HAD-like"/>
    <property type="match status" value="1"/>
</dbReference>
<reference evidence="3" key="1">
    <citation type="journal article" date="2019" name="Int. J. Syst. Evol. Microbiol.">
        <title>The Global Catalogue of Microorganisms (GCM) 10K type strain sequencing project: providing services to taxonomists for standard genome sequencing and annotation.</title>
        <authorList>
            <consortium name="The Broad Institute Genomics Platform"/>
            <consortium name="The Broad Institute Genome Sequencing Center for Infectious Disease"/>
            <person name="Wu L."/>
            <person name="Ma J."/>
        </authorList>
    </citation>
    <scope>NUCLEOTIDE SEQUENCE [LARGE SCALE GENOMIC DNA]</scope>
    <source>
        <strain evidence="3">JCM 18126</strain>
    </source>
</reference>
<dbReference type="PANTHER" id="PTHR16504:SF4">
    <property type="entry name" value="5'(3')-DEOXYRIBONUCLEOTIDASE"/>
    <property type="match status" value="1"/>
</dbReference>
<proteinExistence type="inferred from homology"/>